<organism evidence="1 2">
    <name type="scientific">Bipolaris oryzae ATCC 44560</name>
    <dbReference type="NCBI Taxonomy" id="930090"/>
    <lineage>
        <taxon>Eukaryota</taxon>
        <taxon>Fungi</taxon>
        <taxon>Dikarya</taxon>
        <taxon>Ascomycota</taxon>
        <taxon>Pezizomycotina</taxon>
        <taxon>Dothideomycetes</taxon>
        <taxon>Pleosporomycetidae</taxon>
        <taxon>Pleosporales</taxon>
        <taxon>Pleosporineae</taxon>
        <taxon>Pleosporaceae</taxon>
        <taxon>Bipolaris</taxon>
    </lineage>
</organism>
<dbReference type="RefSeq" id="XP_007685294.1">
    <property type="nucleotide sequence ID" value="XM_007687104.1"/>
</dbReference>
<dbReference type="AlphaFoldDB" id="W6Z8U0"/>
<reference evidence="1 2" key="1">
    <citation type="journal article" date="2013" name="PLoS Genet.">
        <title>Comparative genome structure, secondary metabolite, and effector coding capacity across Cochliobolus pathogens.</title>
        <authorList>
            <person name="Condon B.J."/>
            <person name="Leng Y."/>
            <person name="Wu D."/>
            <person name="Bushley K.E."/>
            <person name="Ohm R.A."/>
            <person name="Otillar R."/>
            <person name="Martin J."/>
            <person name="Schackwitz W."/>
            <person name="Grimwood J."/>
            <person name="MohdZainudin N."/>
            <person name="Xue C."/>
            <person name="Wang R."/>
            <person name="Manning V.A."/>
            <person name="Dhillon B."/>
            <person name="Tu Z.J."/>
            <person name="Steffenson B.J."/>
            <person name="Salamov A."/>
            <person name="Sun H."/>
            <person name="Lowry S."/>
            <person name="LaButti K."/>
            <person name="Han J."/>
            <person name="Copeland A."/>
            <person name="Lindquist E."/>
            <person name="Barry K."/>
            <person name="Schmutz J."/>
            <person name="Baker S.E."/>
            <person name="Ciuffetti L.M."/>
            <person name="Grigoriev I.V."/>
            <person name="Zhong S."/>
            <person name="Turgeon B.G."/>
        </authorList>
    </citation>
    <scope>NUCLEOTIDE SEQUENCE [LARGE SCALE GENOMIC DNA]</scope>
    <source>
        <strain evidence="1 2">ATCC 44560</strain>
    </source>
</reference>
<accession>W6Z8U0</accession>
<dbReference type="eggNOG" id="ENOG502QV1E">
    <property type="taxonomic scope" value="Eukaryota"/>
</dbReference>
<proteinExistence type="predicted"/>
<sequence>MSWEERLGIIETLVGYEKAFASANLPMYGSLYYAKDLPSPSPSEFLDPVDSTDKGEAFVIGPTTNRSFSDKGRDSVEVNRGPWPSLNEYAHSCAARELACIEKFSSYPRQQCLFNGPNQYCPTKAFKIQVLQDYLKVTAHALPNNANLSKPTL</sequence>
<dbReference type="GeneID" id="19121483"/>
<dbReference type="GO" id="GO:0005739">
    <property type="term" value="C:mitochondrion"/>
    <property type="evidence" value="ECO:0007669"/>
    <property type="project" value="TreeGrafter"/>
</dbReference>
<dbReference type="PANTHER" id="PTHR36091:SF2">
    <property type="entry name" value="AMINOGLYCOSIDE PHOSPHOTRANSFERASE DOMAIN-CONTAINING PROTEIN"/>
    <property type="match status" value="1"/>
</dbReference>
<keyword evidence="2" id="KW-1185">Reference proteome</keyword>
<dbReference type="OrthoDB" id="3686395at2759"/>
<dbReference type="InterPro" id="IPR051035">
    <property type="entry name" value="Mito_inheritance_9"/>
</dbReference>
<gene>
    <name evidence="1" type="ORF">COCMIDRAFT_2931</name>
</gene>
<dbReference type="EMBL" id="KI963944">
    <property type="protein sequence ID" value="EUC48142.1"/>
    <property type="molecule type" value="Genomic_DNA"/>
</dbReference>
<dbReference type="HOGENOM" id="CLU_1712943_0_0_1"/>
<evidence type="ECO:0000313" key="2">
    <source>
        <dbReference type="Proteomes" id="UP000054032"/>
    </source>
</evidence>
<dbReference type="KEGG" id="bor:COCMIDRAFT_2931"/>
<evidence type="ECO:0000313" key="1">
    <source>
        <dbReference type="EMBL" id="EUC48142.1"/>
    </source>
</evidence>
<protein>
    <submittedName>
        <fullName evidence="1">Uncharacterized protein</fullName>
    </submittedName>
</protein>
<name>W6Z8U0_COCMI</name>
<dbReference type="PANTHER" id="PTHR36091">
    <property type="entry name" value="ALTERED INHERITANCE OF MITOCHONDRIA PROTEIN 9, MITOCHONDRIAL"/>
    <property type="match status" value="1"/>
</dbReference>
<dbReference type="Proteomes" id="UP000054032">
    <property type="component" value="Unassembled WGS sequence"/>
</dbReference>